<feature type="compositionally biased region" description="Acidic residues" evidence="6">
    <location>
        <begin position="1242"/>
        <end position="1254"/>
    </location>
</feature>
<feature type="region of interest" description="Disordered" evidence="6">
    <location>
        <begin position="663"/>
        <end position="704"/>
    </location>
</feature>
<protein>
    <submittedName>
        <fullName evidence="8">Fanconi anemia group D2 protein homolog</fullName>
    </submittedName>
</protein>
<keyword evidence="3" id="KW-0832">Ubl conjugation</keyword>
<accession>A0ABM1EBG3</accession>
<dbReference type="Proteomes" id="UP000695022">
    <property type="component" value="Unplaced"/>
</dbReference>
<dbReference type="PANTHER" id="PTHR32086:SF0">
    <property type="entry name" value="FANCONI ANEMIA GROUP D2 PROTEIN"/>
    <property type="match status" value="1"/>
</dbReference>
<comment type="similarity">
    <text evidence="5">Belongs to the Fanconi anemia protein FANCD2 family.</text>
</comment>
<organism evidence="7 8">
    <name type="scientific">Priapulus caudatus</name>
    <name type="common">Priapulid worm</name>
    <dbReference type="NCBI Taxonomy" id="37621"/>
    <lineage>
        <taxon>Eukaryota</taxon>
        <taxon>Metazoa</taxon>
        <taxon>Ecdysozoa</taxon>
        <taxon>Scalidophora</taxon>
        <taxon>Priapulida</taxon>
        <taxon>Priapulimorpha</taxon>
        <taxon>Priapulimorphida</taxon>
        <taxon>Priapulidae</taxon>
        <taxon>Priapulus</taxon>
    </lineage>
</organism>
<feature type="compositionally biased region" description="Low complexity" evidence="6">
    <location>
        <begin position="678"/>
        <end position="694"/>
    </location>
</feature>
<evidence type="ECO:0000256" key="1">
    <source>
        <dbReference type="ARBA" id="ARBA00004123"/>
    </source>
</evidence>
<dbReference type="RefSeq" id="XP_014669534.1">
    <property type="nucleotide sequence ID" value="XM_014814048.1"/>
</dbReference>
<keyword evidence="2" id="KW-1017">Isopeptide bond</keyword>
<evidence type="ECO:0000256" key="6">
    <source>
        <dbReference type="SAM" id="MobiDB-lite"/>
    </source>
</evidence>
<evidence type="ECO:0000256" key="2">
    <source>
        <dbReference type="ARBA" id="ARBA00022499"/>
    </source>
</evidence>
<dbReference type="PANTHER" id="PTHR32086">
    <property type="entry name" value="FANCONI ANEMIA GROUP D2 PROTEIN"/>
    <property type="match status" value="1"/>
</dbReference>
<sequence>MQDSLIKLLLGIDMLQLRLAKLLLQKLVLYEEAAEQMFEVGSPVNVPRLIMNQFCWLDHIVDSKKLCHEVLEMLAAMSTLEVRREVIACIPDMVEDDEHTMMSQKLSEILLVDSELTVPILDALSNLHLKPELLDEVRARVLGTMASVRLDDLAVVVRFILQGVACERPEKALTVVAELREQLDFETIFSTSVSSTPEKEMLAKDQAERGSEFLILDAIKSSVRFQKSVGDAWFKAIENVSTAANHKIIDLLVLLMLHATTTRGKAVEGLFRSKIRRGHFTELLLQSTFAAHASVVREYVHSVLAVAEVLLRSAEPLISYFACSMYTQAFLNFDAYCQQEIVSSLVTHIGSGYASEVDASLDILRDLVEKNLQRIVKFSMFVTGLLDYLDNLSLPQIRKLYWVLSALALRGPRESQAANDLLIVVRKQLSSGEHKYKRMGVMGALMVVGNLARSSSLDQTLSQTAPETHVPPDRMRMLQSLLATGARSCSSDAPASLSMYEDEGVTPGVTRGAVERMPRVTGDGGVTKTINGLPLSLELRYGIEEEPSQTEEDTPSIALNLLPLLCTGAGQTTSRGGSEKARQSLLCLCPQFRLLQICEKSVSGNLDMIDALLVCPLYLTSDNELEVDNFRMLSSEDKQLVCTALFYAANFFREVVRKSKVEKDVQASGSKQTKADDTQVVVDSSPDDSNPSAPDKQDDKPKVAGSVEMDQYRQYLREMDLDVLTLLKHRLVAGEGTDEDRRAHARKFAWRRPAELNFLVKDLVQKLDHVLLSSSSQHRVFLKTAKKFGFGHLDQLSASDVATATVGLLPALCSHVEFISAHFQDIIARNDGIVDGPGMDTTESKTMLEILNSIMHAFTAVINWNGFLRTENQTLLREALAVFSSRVDFTETTQRAPLQDLRRRSFSYFEALADSALDLQAAVTLTKLLTGFTRDNERGGMLSERSGMLSERLVTLARGFLCREWVGGNGQREHGARCNDNIRLLLLVYLEHTGDRLSAIEGITTEGVSELLEEESDGCSGRWPTLSRASFPVYYRIMMAEVVRNARRAATANEESVEEQLIQWSMSVRILHVLISFIKAFDSRPNLATALKYGRQFVEVFLRQAMPLLHRTFRSHTADVQTILKKLQLSTRFMQHMCSHSKVMKDVSLTNHVPPLKKCLETLIYRVKALLFYNKCTDAFWLGNLKNRDLQGEEILSQVSMTTEAETEDMDVTELASDDDSEVELEDVEAGKPNGKKRERQSDDDDSDSCSETY</sequence>
<evidence type="ECO:0000256" key="4">
    <source>
        <dbReference type="ARBA" id="ARBA00023242"/>
    </source>
</evidence>
<dbReference type="Pfam" id="PF14631">
    <property type="entry name" value="FancD2"/>
    <property type="match status" value="1"/>
</dbReference>
<dbReference type="InterPro" id="IPR029448">
    <property type="entry name" value="FANCD2"/>
</dbReference>
<evidence type="ECO:0000256" key="3">
    <source>
        <dbReference type="ARBA" id="ARBA00022843"/>
    </source>
</evidence>
<feature type="region of interest" description="Disordered" evidence="6">
    <location>
        <begin position="1198"/>
        <end position="1254"/>
    </location>
</feature>
<keyword evidence="4" id="KW-0539">Nucleus</keyword>
<evidence type="ECO:0000313" key="7">
    <source>
        <dbReference type="Proteomes" id="UP000695022"/>
    </source>
</evidence>
<keyword evidence="7" id="KW-1185">Reference proteome</keyword>
<comment type="subcellular location">
    <subcellularLocation>
        <location evidence="1">Nucleus</location>
    </subcellularLocation>
</comment>
<name>A0ABM1EBG3_PRICU</name>
<proteinExistence type="inferred from homology"/>
<reference evidence="8" key="1">
    <citation type="submission" date="2025-08" db="UniProtKB">
        <authorList>
            <consortium name="RefSeq"/>
        </authorList>
    </citation>
    <scope>IDENTIFICATION</scope>
</reference>
<feature type="compositionally biased region" description="Acidic residues" evidence="6">
    <location>
        <begin position="1205"/>
        <end position="1228"/>
    </location>
</feature>
<dbReference type="GeneID" id="106810624"/>
<evidence type="ECO:0000313" key="8">
    <source>
        <dbReference type="RefSeq" id="XP_014669534.1"/>
    </source>
</evidence>
<evidence type="ECO:0000256" key="5">
    <source>
        <dbReference type="ARBA" id="ARBA00093456"/>
    </source>
</evidence>
<gene>
    <name evidence="8" type="primary">LOC106810624</name>
</gene>